<keyword evidence="3" id="KW-1185">Reference proteome</keyword>
<dbReference type="EMBL" id="SRLO01000290">
    <property type="protein sequence ID" value="TNN62610.1"/>
    <property type="molecule type" value="Genomic_DNA"/>
</dbReference>
<name>A0A4Z2HAR1_9TELE</name>
<dbReference type="PANTHER" id="PTHR47130">
    <property type="entry name" value="SI:DKEY-19B23.11-RELATED"/>
    <property type="match status" value="1"/>
</dbReference>
<keyword evidence="1" id="KW-0732">Signal</keyword>
<reference evidence="2 3" key="1">
    <citation type="submission" date="2019-03" db="EMBL/GenBank/DDBJ databases">
        <title>First draft genome of Liparis tanakae, snailfish: a comprehensive survey of snailfish specific genes.</title>
        <authorList>
            <person name="Kim W."/>
            <person name="Song I."/>
            <person name="Jeong J.-H."/>
            <person name="Kim D."/>
            <person name="Kim S."/>
            <person name="Ryu S."/>
            <person name="Song J.Y."/>
            <person name="Lee S.K."/>
        </authorList>
    </citation>
    <scope>NUCLEOTIDE SEQUENCE [LARGE SCALE GENOMIC DNA]</scope>
    <source>
        <tissue evidence="2">Muscle</tissue>
    </source>
</reference>
<evidence type="ECO:0000256" key="1">
    <source>
        <dbReference type="SAM" id="SignalP"/>
    </source>
</evidence>
<feature type="chain" id="PRO_5021377181" evidence="1">
    <location>
        <begin position="23"/>
        <end position="199"/>
    </location>
</feature>
<comment type="caution">
    <text evidence="2">The sequence shown here is derived from an EMBL/GenBank/DDBJ whole genome shotgun (WGS) entry which is preliminary data.</text>
</comment>
<gene>
    <name evidence="2" type="ORF">EYF80_027209</name>
</gene>
<dbReference type="Proteomes" id="UP000314294">
    <property type="component" value="Unassembled WGS sequence"/>
</dbReference>
<dbReference type="AlphaFoldDB" id="A0A4Z2HAR1"/>
<proteinExistence type="predicted"/>
<organism evidence="2 3">
    <name type="scientific">Liparis tanakae</name>
    <name type="common">Tanaka's snailfish</name>
    <dbReference type="NCBI Taxonomy" id="230148"/>
    <lineage>
        <taxon>Eukaryota</taxon>
        <taxon>Metazoa</taxon>
        <taxon>Chordata</taxon>
        <taxon>Craniata</taxon>
        <taxon>Vertebrata</taxon>
        <taxon>Euteleostomi</taxon>
        <taxon>Actinopterygii</taxon>
        <taxon>Neopterygii</taxon>
        <taxon>Teleostei</taxon>
        <taxon>Neoteleostei</taxon>
        <taxon>Acanthomorphata</taxon>
        <taxon>Eupercaria</taxon>
        <taxon>Perciformes</taxon>
        <taxon>Cottioidei</taxon>
        <taxon>Cottales</taxon>
        <taxon>Liparidae</taxon>
        <taxon>Liparis</taxon>
    </lineage>
</organism>
<sequence>MCSLGIILLWNLMAAVILLGQARPNMKVNSQSSKLEFKQLLHHCYRKFTIPHKPFLLTGSGLHSDCVGNLMRLSLDKALAVGNGLEVEAINGTQHIVLTPNLAAQCGYSMESDPWGNTRIYSSLLGCYVDNHDDQTFNVGLRLRLFGPSGSDLVTHDVMQTCSYTRWASREILCDRNYMEKLRDRLKMLKRATSFVMYV</sequence>
<evidence type="ECO:0000313" key="2">
    <source>
        <dbReference type="EMBL" id="TNN62610.1"/>
    </source>
</evidence>
<dbReference type="PANTHER" id="PTHR47130:SF3">
    <property type="entry name" value="ZONA PELLUCIDA PROTEIN"/>
    <property type="match status" value="1"/>
</dbReference>
<feature type="signal peptide" evidence="1">
    <location>
        <begin position="1"/>
        <end position="22"/>
    </location>
</feature>
<evidence type="ECO:0000313" key="3">
    <source>
        <dbReference type="Proteomes" id="UP000314294"/>
    </source>
</evidence>
<protein>
    <submittedName>
        <fullName evidence="2">Uncharacterized protein</fullName>
    </submittedName>
</protein>
<accession>A0A4Z2HAR1</accession>